<keyword evidence="1" id="KW-0812">Transmembrane</keyword>
<accession>A0AAV5TCZ0</accession>
<dbReference type="EMBL" id="BTSX01000004">
    <property type="protein sequence ID" value="GMS93436.1"/>
    <property type="molecule type" value="Genomic_DNA"/>
</dbReference>
<keyword evidence="1" id="KW-1133">Transmembrane helix</keyword>
<evidence type="ECO:0000313" key="2">
    <source>
        <dbReference type="EMBL" id="GMS93436.1"/>
    </source>
</evidence>
<comment type="caution">
    <text evidence="2">The sequence shown here is derived from an EMBL/GenBank/DDBJ whole genome shotgun (WGS) entry which is preliminary data.</text>
</comment>
<evidence type="ECO:0008006" key="4">
    <source>
        <dbReference type="Google" id="ProtNLM"/>
    </source>
</evidence>
<feature type="non-terminal residue" evidence="2">
    <location>
        <position position="99"/>
    </location>
</feature>
<dbReference type="Proteomes" id="UP001432027">
    <property type="component" value="Unassembled WGS sequence"/>
</dbReference>
<gene>
    <name evidence="2" type="ORF">PENTCL1PPCAC_15611</name>
</gene>
<organism evidence="2 3">
    <name type="scientific">Pristionchus entomophagus</name>
    <dbReference type="NCBI Taxonomy" id="358040"/>
    <lineage>
        <taxon>Eukaryota</taxon>
        <taxon>Metazoa</taxon>
        <taxon>Ecdysozoa</taxon>
        <taxon>Nematoda</taxon>
        <taxon>Chromadorea</taxon>
        <taxon>Rhabditida</taxon>
        <taxon>Rhabditina</taxon>
        <taxon>Diplogasteromorpha</taxon>
        <taxon>Diplogasteroidea</taxon>
        <taxon>Neodiplogasteridae</taxon>
        <taxon>Pristionchus</taxon>
    </lineage>
</organism>
<protein>
    <recommendedName>
        <fullName evidence="4">G protein-coupled receptor</fullName>
    </recommendedName>
</protein>
<feature type="transmembrane region" description="Helical" evidence="1">
    <location>
        <begin position="54"/>
        <end position="73"/>
    </location>
</feature>
<keyword evidence="3" id="KW-1185">Reference proteome</keyword>
<evidence type="ECO:0000256" key="1">
    <source>
        <dbReference type="SAM" id="Phobius"/>
    </source>
</evidence>
<reference evidence="2" key="1">
    <citation type="submission" date="2023-10" db="EMBL/GenBank/DDBJ databases">
        <title>Genome assembly of Pristionchus species.</title>
        <authorList>
            <person name="Yoshida K."/>
            <person name="Sommer R.J."/>
        </authorList>
    </citation>
    <scope>NUCLEOTIDE SEQUENCE</scope>
    <source>
        <strain evidence="2">RS0144</strain>
    </source>
</reference>
<keyword evidence="1" id="KW-0472">Membrane</keyword>
<name>A0AAV5TCZ0_9BILA</name>
<proteinExistence type="predicted"/>
<dbReference type="AlphaFoldDB" id="A0AAV5TCZ0"/>
<sequence>MLMFGHMYYVLHQQVNGLRSASSEAAIRRSLTVLFVQVTLIYIYFVLISDIRTISFCFCNIFLIEMSLVMFYIISLHSIGHNVILLTITTAYGKFILNF</sequence>
<evidence type="ECO:0000313" key="3">
    <source>
        <dbReference type="Proteomes" id="UP001432027"/>
    </source>
</evidence>
<feature type="transmembrane region" description="Helical" evidence="1">
    <location>
        <begin position="26"/>
        <end position="47"/>
    </location>
</feature>